<keyword evidence="1" id="KW-0472">Membrane</keyword>
<dbReference type="PANTHER" id="PTHR40465:SF1">
    <property type="entry name" value="DUF6534 DOMAIN-CONTAINING PROTEIN"/>
    <property type="match status" value="1"/>
</dbReference>
<evidence type="ECO:0000259" key="2">
    <source>
        <dbReference type="Pfam" id="PF20152"/>
    </source>
</evidence>
<feature type="transmembrane region" description="Helical" evidence="1">
    <location>
        <begin position="143"/>
        <end position="164"/>
    </location>
</feature>
<keyword evidence="1" id="KW-0812">Transmembrane</keyword>
<sequence>MTCLLMGILIVQIYLYYAAFPHDHWRVKTVVAISFVVECAQIAFALYDAYRVFGYGWGIAVELDRVGFLWIDVTLCTGLAAMLSRMFYAWRIRALSQRYLIPGFVFALSILQMVFSIWSAVKIIQLQHLSLIRHSILSPVGDIWLSTIAVCDITITCSIFYYLWKAKKLSLNGRTNSILSRLMRLTIETGFITSTFAILALIFSVVYPDNLLYTCFMGITSKLYANTLVAVLNSRIHVTGSRDKVDNVHLSLMNMNTSHGGSLKFAPSANGSTTRHGDPTTVFTSGIVIESTQVGCDDDMTVGPPGQYSVDAAKTKHALL</sequence>
<dbReference type="InterPro" id="IPR045339">
    <property type="entry name" value="DUF6534"/>
</dbReference>
<feature type="transmembrane region" description="Helical" evidence="1">
    <location>
        <begin position="185"/>
        <end position="205"/>
    </location>
</feature>
<comment type="caution">
    <text evidence="3">The sequence shown here is derived from an EMBL/GenBank/DDBJ whole genome shotgun (WGS) entry which is preliminary data.</text>
</comment>
<dbReference type="Pfam" id="PF20152">
    <property type="entry name" value="DUF6534"/>
    <property type="match status" value="1"/>
</dbReference>
<dbReference type="OrthoDB" id="2535105at2759"/>
<feature type="transmembrane region" description="Helical" evidence="1">
    <location>
        <begin position="100"/>
        <end position="123"/>
    </location>
</feature>
<name>A0A8K0XLD9_9AGAR</name>
<reference evidence="3" key="1">
    <citation type="journal article" date="2021" name="New Phytol.">
        <title>Evolutionary innovations through gain and loss of genes in the ectomycorrhizal Boletales.</title>
        <authorList>
            <person name="Wu G."/>
            <person name="Miyauchi S."/>
            <person name="Morin E."/>
            <person name="Kuo A."/>
            <person name="Drula E."/>
            <person name="Varga T."/>
            <person name="Kohler A."/>
            <person name="Feng B."/>
            <person name="Cao Y."/>
            <person name="Lipzen A."/>
            <person name="Daum C."/>
            <person name="Hundley H."/>
            <person name="Pangilinan J."/>
            <person name="Johnson J."/>
            <person name="Barry K."/>
            <person name="LaButti K."/>
            <person name="Ng V."/>
            <person name="Ahrendt S."/>
            <person name="Min B."/>
            <person name="Choi I.G."/>
            <person name="Park H."/>
            <person name="Plett J.M."/>
            <person name="Magnuson J."/>
            <person name="Spatafora J.W."/>
            <person name="Nagy L.G."/>
            <person name="Henrissat B."/>
            <person name="Grigoriev I.V."/>
            <person name="Yang Z.L."/>
            <person name="Xu J."/>
            <person name="Martin F.M."/>
        </authorList>
    </citation>
    <scope>NUCLEOTIDE SEQUENCE</scope>
    <source>
        <strain evidence="3">KKN 215</strain>
    </source>
</reference>
<organism evidence="3 4">
    <name type="scientific">Cristinia sonorae</name>
    <dbReference type="NCBI Taxonomy" id="1940300"/>
    <lineage>
        <taxon>Eukaryota</taxon>
        <taxon>Fungi</taxon>
        <taxon>Dikarya</taxon>
        <taxon>Basidiomycota</taxon>
        <taxon>Agaricomycotina</taxon>
        <taxon>Agaricomycetes</taxon>
        <taxon>Agaricomycetidae</taxon>
        <taxon>Agaricales</taxon>
        <taxon>Pleurotineae</taxon>
        <taxon>Stephanosporaceae</taxon>
        <taxon>Cristinia</taxon>
    </lineage>
</organism>
<dbReference type="PANTHER" id="PTHR40465">
    <property type="entry name" value="CHROMOSOME 1, WHOLE GENOME SHOTGUN SEQUENCE"/>
    <property type="match status" value="1"/>
</dbReference>
<evidence type="ECO:0000313" key="4">
    <source>
        <dbReference type="Proteomes" id="UP000813824"/>
    </source>
</evidence>
<feature type="transmembrane region" description="Helical" evidence="1">
    <location>
        <begin position="29"/>
        <end position="47"/>
    </location>
</feature>
<feature type="transmembrane region" description="Helical" evidence="1">
    <location>
        <begin position="6"/>
        <end position="22"/>
    </location>
</feature>
<accession>A0A8K0XLD9</accession>
<gene>
    <name evidence="3" type="ORF">BXZ70DRAFT_500910</name>
</gene>
<dbReference type="Proteomes" id="UP000813824">
    <property type="component" value="Unassembled WGS sequence"/>
</dbReference>
<keyword evidence="1" id="KW-1133">Transmembrane helix</keyword>
<feature type="transmembrane region" description="Helical" evidence="1">
    <location>
        <begin position="67"/>
        <end position="88"/>
    </location>
</feature>
<keyword evidence="4" id="KW-1185">Reference proteome</keyword>
<dbReference type="AlphaFoldDB" id="A0A8K0XLD9"/>
<dbReference type="EMBL" id="JAEVFJ010000039">
    <property type="protein sequence ID" value="KAH8088931.1"/>
    <property type="molecule type" value="Genomic_DNA"/>
</dbReference>
<proteinExistence type="predicted"/>
<evidence type="ECO:0000313" key="3">
    <source>
        <dbReference type="EMBL" id="KAH8088931.1"/>
    </source>
</evidence>
<evidence type="ECO:0000256" key="1">
    <source>
        <dbReference type="SAM" id="Phobius"/>
    </source>
</evidence>
<feature type="domain" description="DUF6534" evidence="2">
    <location>
        <begin position="149"/>
        <end position="235"/>
    </location>
</feature>
<protein>
    <recommendedName>
        <fullName evidence="2">DUF6534 domain-containing protein</fullName>
    </recommendedName>
</protein>